<evidence type="ECO:0000256" key="4">
    <source>
        <dbReference type="ARBA" id="ARBA00004760"/>
    </source>
</evidence>
<dbReference type="PANTHER" id="PTHR13693:SF3">
    <property type="entry name" value="LD36009P"/>
    <property type="match status" value="1"/>
</dbReference>
<dbReference type="FunFam" id="3.40.640.10:FF:000047">
    <property type="entry name" value="serine palmitoyltransferase 2 isoform X1"/>
    <property type="match status" value="1"/>
</dbReference>
<keyword evidence="10" id="KW-0256">Endoplasmic reticulum</keyword>
<comment type="catalytic activity">
    <reaction evidence="17">
        <text>L-serine + hexadecanoyl-CoA + H(+) = 3-oxosphinganine + CO2 + CoA</text>
        <dbReference type="Rhea" id="RHEA:14761"/>
        <dbReference type="ChEBI" id="CHEBI:15378"/>
        <dbReference type="ChEBI" id="CHEBI:16526"/>
        <dbReference type="ChEBI" id="CHEBI:33384"/>
        <dbReference type="ChEBI" id="CHEBI:57287"/>
        <dbReference type="ChEBI" id="CHEBI:57379"/>
        <dbReference type="ChEBI" id="CHEBI:58299"/>
        <dbReference type="EC" id="2.3.1.50"/>
    </reaction>
</comment>
<dbReference type="GeneID" id="110982512"/>
<dbReference type="GO" id="GO:0016020">
    <property type="term" value="C:membrane"/>
    <property type="evidence" value="ECO:0007669"/>
    <property type="project" value="UniProtKB-SubCell"/>
</dbReference>
<dbReference type="InterPro" id="IPR015421">
    <property type="entry name" value="PyrdxlP-dep_Trfase_major"/>
</dbReference>
<keyword evidence="13 19" id="KW-1133">Transmembrane helix</keyword>
<comment type="pathway">
    <text evidence="4">Lipid metabolism; sphingolipid metabolism.</text>
</comment>
<comment type="pathway">
    <text evidence="5">Sphingolipid metabolism.</text>
</comment>
<comment type="cofactor">
    <cofactor evidence="1 18">
        <name>pyridoxal 5'-phosphate</name>
        <dbReference type="ChEBI" id="CHEBI:597326"/>
    </cofactor>
</comment>
<evidence type="ECO:0000256" key="16">
    <source>
        <dbReference type="ARBA" id="ARBA00023315"/>
    </source>
</evidence>
<dbReference type="InterPro" id="IPR050087">
    <property type="entry name" value="AON_synthase_class-II"/>
</dbReference>
<dbReference type="GO" id="GO:0030170">
    <property type="term" value="F:pyridoxal phosphate binding"/>
    <property type="evidence" value="ECO:0007669"/>
    <property type="project" value="InterPro"/>
</dbReference>
<comment type="subcellular location">
    <subcellularLocation>
        <location evidence="2">Endoplasmic reticulum</location>
    </subcellularLocation>
    <subcellularLocation>
        <location evidence="3">Membrane</location>
    </subcellularLocation>
</comment>
<keyword evidence="8" id="KW-0808">Transferase</keyword>
<evidence type="ECO:0000313" key="22">
    <source>
        <dbReference type="RefSeq" id="XP_022096645.1"/>
    </source>
</evidence>
<evidence type="ECO:0000256" key="3">
    <source>
        <dbReference type="ARBA" id="ARBA00004370"/>
    </source>
</evidence>
<dbReference type="PANTHER" id="PTHR13693">
    <property type="entry name" value="CLASS II AMINOTRANSFERASE/8-AMINO-7-OXONONANOATE SYNTHASE"/>
    <property type="match status" value="1"/>
</dbReference>
<dbReference type="EC" id="2.3.1.50" evidence="7"/>
<keyword evidence="21" id="KW-1185">Reference proteome</keyword>
<dbReference type="InterPro" id="IPR004839">
    <property type="entry name" value="Aminotransferase_I/II_large"/>
</dbReference>
<evidence type="ECO:0000256" key="9">
    <source>
        <dbReference type="ARBA" id="ARBA00022692"/>
    </source>
</evidence>
<dbReference type="AlphaFoldDB" id="A0A8B7YVX9"/>
<feature type="transmembrane region" description="Helical" evidence="19">
    <location>
        <begin position="97"/>
        <end position="118"/>
    </location>
</feature>
<keyword evidence="9 19" id="KW-0812">Transmembrane</keyword>
<dbReference type="InterPro" id="IPR001917">
    <property type="entry name" value="Aminotrans_II_pyridoxalP_BS"/>
</dbReference>
<dbReference type="OrthoDB" id="65434at2759"/>
<dbReference type="GO" id="GO:0046512">
    <property type="term" value="P:sphingosine biosynthetic process"/>
    <property type="evidence" value="ECO:0007669"/>
    <property type="project" value="TreeGrafter"/>
</dbReference>
<keyword evidence="14" id="KW-0443">Lipid metabolism</keyword>
<dbReference type="GO" id="GO:0004758">
    <property type="term" value="F:serine C-palmitoyltransferase activity"/>
    <property type="evidence" value="ECO:0007669"/>
    <property type="project" value="UniProtKB-EC"/>
</dbReference>
<dbReference type="KEGG" id="aplc:110982512"/>
<reference evidence="22" key="1">
    <citation type="submission" date="2025-08" db="UniProtKB">
        <authorList>
            <consortium name="RefSeq"/>
        </authorList>
    </citation>
    <scope>IDENTIFICATION</scope>
</reference>
<protein>
    <recommendedName>
        <fullName evidence="7">serine C-palmitoyltransferase</fullName>
        <ecNumber evidence="7">2.3.1.50</ecNumber>
    </recommendedName>
</protein>
<keyword evidence="12" id="KW-0746">Sphingolipid metabolism</keyword>
<dbReference type="GO" id="GO:0017059">
    <property type="term" value="C:serine palmitoyltransferase complex"/>
    <property type="evidence" value="ECO:0007669"/>
    <property type="project" value="TreeGrafter"/>
</dbReference>
<evidence type="ECO:0000313" key="21">
    <source>
        <dbReference type="Proteomes" id="UP000694845"/>
    </source>
</evidence>
<evidence type="ECO:0000256" key="11">
    <source>
        <dbReference type="ARBA" id="ARBA00022898"/>
    </source>
</evidence>
<evidence type="ECO:0000256" key="6">
    <source>
        <dbReference type="ARBA" id="ARBA00008392"/>
    </source>
</evidence>
<evidence type="ECO:0000256" key="19">
    <source>
        <dbReference type="SAM" id="Phobius"/>
    </source>
</evidence>
<dbReference type="Pfam" id="PF00155">
    <property type="entry name" value="Aminotran_1_2"/>
    <property type="match status" value="1"/>
</dbReference>
<keyword evidence="15 19" id="KW-0472">Membrane</keyword>
<dbReference type="InterPro" id="IPR015424">
    <property type="entry name" value="PyrdxlP-dep_Trfase"/>
</dbReference>
<comment type="similarity">
    <text evidence="6 18">Belongs to the class-II pyridoxal-phosphate-dependent aminotransferase family.</text>
</comment>
<evidence type="ECO:0000256" key="14">
    <source>
        <dbReference type="ARBA" id="ARBA00023098"/>
    </source>
</evidence>
<dbReference type="SUPFAM" id="SSF53383">
    <property type="entry name" value="PLP-dependent transferases"/>
    <property type="match status" value="1"/>
</dbReference>
<dbReference type="Gene3D" id="3.40.640.10">
    <property type="entry name" value="Type I PLP-dependent aspartate aminotransferase-like (Major domain)"/>
    <property type="match status" value="1"/>
</dbReference>
<evidence type="ECO:0000256" key="8">
    <source>
        <dbReference type="ARBA" id="ARBA00022679"/>
    </source>
</evidence>
<dbReference type="Gene3D" id="3.90.1150.10">
    <property type="entry name" value="Aspartate Aminotransferase, domain 1"/>
    <property type="match status" value="1"/>
</dbReference>
<keyword evidence="11 18" id="KW-0663">Pyridoxal phosphate</keyword>
<evidence type="ECO:0000256" key="10">
    <source>
        <dbReference type="ARBA" id="ARBA00022824"/>
    </source>
</evidence>
<evidence type="ECO:0000256" key="7">
    <source>
        <dbReference type="ARBA" id="ARBA00013220"/>
    </source>
</evidence>
<evidence type="ECO:0000256" key="12">
    <source>
        <dbReference type="ARBA" id="ARBA00022919"/>
    </source>
</evidence>
<dbReference type="GO" id="GO:0005783">
    <property type="term" value="C:endoplasmic reticulum"/>
    <property type="evidence" value="ECO:0007669"/>
    <property type="project" value="UniProtKB-SubCell"/>
</dbReference>
<evidence type="ECO:0000256" key="15">
    <source>
        <dbReference type="ARBA" id="ARBA00023136"/>
    </source>
</evidence>
<evidence type="ECO:0000256" key="5">
    <source>
        <dbReference type="ARBA" id="ARBA00004991"/>
    </source>
</evidence>
<dbReference type="CDD" id="cd06454">
    <property type="entry name" value="KBL_like"/>
    <property type="match status" value="1"/>
</dbReference>
<evidence type="ECO:0000256" key="2">
    <source>
        <dbReference type="ARBA" id="ARBA00004240"/>
    </source>
</evidence>
<name>A0A8B7YVX9_ACAPL</name>
<proteinExistence type="inferred from homology"/>
<evidence type="ECO:0000256" key="18">
    <source>
        <dbReference type="RuleBase" id="RU003693"/>
    </source>
</evidence>
<evidence type="ECO:0000256" key="13">
    <source>
        <dbReference type="ARBA" id="ARBA00022989"/>
    </source>
</evidence>
<evidence type="ECO:0000256" key="1">
    <source>
        <dbReference type="ARBA" id="ARBA00001933"/>
    </source>
</evidence>
<dbReference type="RefSeq" id="XP_022096645.1">
    <property type="nucleotide sequence ID" value="XM_022240953.1"/>
</dbReference>
<keyword evidence="16" id="KW-0012">Acyltransferase</keyword>
<gene>
    <name evidence="22" type="primary">LOC110982512</name>
</gene>
<accession>A0A8B7YVX9</accession>
<dbReference type="InterPro" id="IPR015422">
    <property type="entry name" value="PyrdxlP-dep_Trfase_small"/>
</dbReference>
<organism evidence="21 22">
    <name type="scientific">Acanthaster planci</name>
    <name type="common">Crown-of-thorns starfish</name>
    <dbReference type="NCBI Taxonomy" id="133434"/>
    <lineage>
        <taxon>Eukaryota</taxon>
        <taxon>Metazoa</taxon>
        <taxon>Echinodermata</taxon>
        <taxon>Eleutherozoa</taxon>
        <taxon>Asterozoa</taxon>
        <taxon>Asteroidea</taxon>
        <taxon>Valvatacea</taxon>
        <taxon>Valvatida</taxon>
        <taxon>Acanthasteridae</taxon>
        <taxon>Acanthaster</taxon>
    </lineage>
</organism>
<evidence type="ECO:0000259" key="20">
    <source>
        <dbReference type="Pfam" id="PF00155"/>
    </source>
</evidence>
<dbReference type="PROSITE" id="PS00599">
    <property type="entry name" value="AA_TRANSFER_CLASS_2"/>
    <property type="match status" value="1"/>
</dbReference>
<sequence length="589" mass="65046">MRTVNVNMALRTRAGKNGTVILQVPGKGATETKQVLYAAGEKGNVTNGQIGRVLNGTTKTNGHFSPVCNGHAVEKAVDIEVEKKSKKLSDQGPNEKVPILMVIITVYNYVVLAIIGYIKEYLWKLGVLKSPGACESPKLKDFVPLYQDFDSIYIRNIYRKLKDVFEVPICSVPGAEMDVMERLSPDYNWTYTYTGRSFRCINLGSYNYLGFAENSGPRNEMVESAARYYGNGVCSSRRELGTTDKVEELERLTAHFLGTEAAMTFSMGFATNALNIPSLVSEGCLVISDKFNHASLVLGIRLSGASVKVFEHNDIDDLERVLRGAISSGQPRTHKPWKKILVVVEGIYSMEGSIVKLPEIVALKKKYKFYLYLDEAHSIGALGLRGRGVLDFYGIDPKEVDILMGTFTKSFGACGGYIGGSSELIDHIRRHSHSSAYGASAPAPIVQQIISSMTAIMGEDGTNTGQNRIKQLAWNTKYMRHRLREMKFIVIGHDQSPVIPVMIYMPTSVGAFSRISRLRGLSTVSVGFPATNLIEARIRICLSAAHTKEILDKALEIISDVGDEIWAKRSKLLPPPALSDEELKQPVWC</sequence>
<dbReference type="Proteomes" id="UP000694845">
    <property type="component" value="Unplaced"/>
</dbReference>
<feature type="domain" description="Aminotransferase class I/classII large" evidence="20">
    <location>
        <begin position="200"/>
        <end position="558"/>
    </location>
</feature>
<evidence type="ECO:0000256" key="17">
    <source>
        <dbReference type="ARBA" id="ARBA00048528"/>
    </source>
</evidence>
<dbReference type="GO" id="GO:0046513">
    <property type="term" value="P:ceramide biosynthetic process"/>
    <property type="evidence" value="ECO:0007669"/>
    <property type="project" value="TreeGrafter"/>
</dbReference>